<keyword evidence="1" id="KW-1133">Transmembrane helix</keyword>
<reference evidence="2" key="1">
    <citation type="submission" date="2022-11" db="EMBL/GenBank/DDBJ databases">
        <title>Pseudomonas triclosanedens sp. nov., a triclosan degrader isolated from activated sludge.</title>
        <authorList>
            <person name="Yin Y."/>
            <person name="Lu Z."/>
        </authorList>
    </citation>
    <scope>NUCLEOTIDE SEQUENCE</scope>
    <source>
        <strain evidence="2">ZM23</strain>
    </source>
</reference>
<sequence length="151" mass="16179">MGVVTLEGVIEEVGGGHNVDGEANHYEFIKIGGKRIRSVSCDNYLGSFLRVGKNVRLSLAKGMFTGHYLYAVQLVEDGEVLVTSKAKIFAGWFVYAFIWGCVLVIPAAIYGGYSSNGIGAGLLWAFGSTFLAYMGVRDGLKARKVFGVGLA</sequence>
<gene>
    <name evidence="2" type="ORF">OU419_16990</name>
</gene>
<dbReference type="RefSeq" id="WP_254473623.1">
    <property type="nucleotide sequence ID" value="NZ_CP113432.1"/>
</dbReference>
<keyword evidence="1" id="KW-0812">Transmembrane</keyword>
<keyword evidence="3" id="KW-1185">Reference proteome</keyword>
<organism evidence="2 3">
    <name type="scientific">Pseudomonas triclosanedens</name>
    <dbReference type="NCBI Taxonomy" id="2961893"/>
    <lineage>
        <taxon>Bacteria</taxon>
        <taxon>Pseudomonadati</taxon>
        <taxon>Pseudomonadota</taxon>
        <taxon>Gammaproteobacteria</taxon>
        <taxon>Pseudomonadales</taxon>
        <taxon>Pseudomonadaceae</taxon>
        <taxon>Pseudomonas</taxon>
    </lineage>
</organism>
<name>A0ABY6ZRC1_9PSED</name>
<dbReference type="Proteomes" id="UP001163624">
    <property type="component" value="Chromosome"/>
</dbReference>
<evidence type="ECO:0000313" key="2">
    <source>
        <dbReference type="EMBL" id="WAI47472.1"/>
    </source>
</evidence>
<evidence type="ECO:0008006" key="4">
    <source>
        <dbReference type="Google" id="ProtNLM"/>
    </source>
</evidence>
<proteinExistence type="predicted"/>
<accession>A0ABY6ZRC1</accession>
<feature type="transmembrane region" description="Helical" evidence="1">
    <location>
        <begin position="92"/>
        <end position="111"/>
    </location>
</feature>
<dbReference type="EMBL" id="CP113432">
    <property type="protein sequence ID" value="WAI47472.1"/>
    <property type="molecule type" value="Genomic_DNA"/>
</dbReference>
<evidence type="ECO:0000256" key="1">
    <source>
        <dbReference type="SAM" id="Phobius"/>
    </source>
</evidence>
<evidence type="ECO:0000313" key="3">
    <source>
        <dbReference type="Proteomes" id="UP001163624"/>
    </source>
</evidence>
<keyword evidence="1" id="KW-0472">Membrane</keyword>
<protein>
    <recommendedName>
        <fullName evidence="4">Transmembrane protein</fullName>
    </recommendedName>
</protein>
<feature type="transmembrane region" description="Helical" evidence="1">
    <location>
        <begin position="117"/>
        <end position="136"/>
    </location>
</feature>